<dbReference type="Pfam" id="PF14322">
    <property type="entry name" value="SusD-like_3"/>
    <property type="match status" value="1"/>
</dbReference>
<dbReference type="InterPro" id="IPR033985">
    <property type="entry name" value="SusD-like_N"/>
</dbReference>
<keyword evidence="3 6" id="KW-0732">Signal</keyword>
<dbReference type="CDD" id="cd08977">
    <property type="entry name" value="SusD"/>
    <property type="match status" value="1"/>
</dbReference>
<comment type="subcellular location">
    <subcellularLocation>
        <location evidence="1">Cell outer membrane</location>
    </subcellularLocation>
</comment>
<comment type="caution">
    <text evidence="9">The sequence shown here is derived from an EMBL/GenBank/DDBJ whole genome shotgun (WGS) entry which is preliminary data.</text>
</comment>
<dbReference type="EMBL" id="QPMM01000019">
    <property type="protein sequence ID" value="RFS18774.1"/>
    <property type="molecule type" value="Genomic_DNA"/>
</dbReference>
<feature type="domain" description="SusD-like N-terminal" evidence="8">
    <location>
        <begin position="88"/>
        <end position="227"/>
    </location>
</feature>
<gene>
    <name evidence="9" type="ORF">DVR12_26615</name>
</gene>
<evidence type="ECO:0000313" key="9">
    <source>
        <dbReference type="EMBL" id="RFS18774.1"/>
    </source>
</evidence>
<dbReference type="OrthoDB" id="9783641at2"/>
<sequence>MNTKTFLLSALLSTSLVACTNLDEEVFSNIVAGNFYKSKQEVTAAALRPYTHIGASMFSWGGQRNFWRLNELTADQLALPQKGTNWYNGGEFIRLHYHTWTPDELSIQNPWDLLYRGVGFCNNVLSELKGVNPQKIGMTTAELDAIKAEVRVLRAFCHLKLMDLFGNIPIATEIGVPSIPASPRKDVVAFIEKEVKEAVEQLPVLNDGNIGRMTKAGAYAVLAELYLNAETWTGTQRWDDCIAACNKILNGEVGGQNGVAKLENNLTSMFSTKNDKSPEVLFSIAYNFAVTNYRFQWNNDLWHYNQKDFYNANQSGNNGVVVAPDAYDQFKDNDLRKSTWMLIGPQYKFGTTTPVVGTQEYKGKPLVFVKEIRRNSEGKTVSDMTQGEENSGARFNKYVPGQYTDGDYWSNDLVIYRMAEIYFDKAEAIMRKNGNQATPEAVELINTTRKRAFKPEDWATEAYTVGTLTMDELLAERGREFIFEGKRRTDLVRFNKFAEGSWWDHKPTATTKKVFPIPATQIAANPNLHQNEGY</sequence>
<proteinExistence type="inferred from homology"/>
<dbReference type="Gene3D" id="1.25.40.390">
    <property type="match status" value="1"/>
</dbReference>
<dbReference type="SUPFAM" id="SSF48452">
    <property type="entry name" value="TPR-like"/>
    <property type="match status" value="1"/>
</dbReference>
<comment type="similarity">
    <text evidence="2">Belongs to the SusD family.</text>
</comment>
<feature type="domain" description="RagB/SusD" evidence="7">
    <location>
        <begin position="278"/>
        <end position="534"/>
    </location>
</feature>
<feature type="signal peptide" evidence="6">
    <location>
        <begin position="1"/>
        <end position="18"/>
    </location>
</feature>
<evidence type="ECO:0000256" key="4">
    <source>
        <dbReference type="ARBA" id="ARBA00023136"/>
    </source>
</evidence>
<dbReference type="AlphaFoldDB" id="A0A3E1Y280"/>
<dbReference type="InterPro" id="IPR012944">
    <property type="entry name" value="SusD_RagB_dom"/>
</dbReference>
<evidence type="ECO:0000256" key="3">
    <source>
        <dbReference type="ARBA" id="ARBA00022729"/>
    </source>
</evidence>
<dbReference type="RefSeq" id="WP_116978861.1">
    <property type="nucleotide sequence ID" value="NZ_QPMM01000019.1"/>
</dbReference>
<evidence type="ECO:0000256" key="1">
    <source>
        <dbReference type="ARBA" id="ARBA00004442"/>
    </source>
</evidence>
<evidence type="ECO:0000256" key="2">
    <source>
        <dbReference type="ARBA" id="ARBA00006275"/>
    </source>
</evidence>
<keyword evidence="5" id="KW-0998">Cell outer membrane</keyword>
<reference evidence="9 10" key="1">
    <citation type="submission" date="2018-07" db="EMBL/GenBank/DDBJ databases">
        <title>Chitinophaga K2CV101002-2 sp. nov., isolated from a monsoon evergreen broad-leaved forest soil.</title>
        <authorList>
            <person name="Lv Y."/>
        </authorList>
    </citation>
    <scope>NUCLEOTIDE SEQUENCE [LARGE SCALE GENOMIC DNA]</scope>
    <source>
        <strain evidence="9 10">GDMCC 1.1288</strain>
    </source>
</reference>
<evidence type="ECO:0000313" key="10">
    <source>
        <dbReference type="Proteomes" id="UP000260644"/>
    </source>
</evidence>
<keyword evidence="4" id="KW-0472">Membrane</keyword>
<keyword evidence="10" id="KW-1185">Reference proteome</keyword>
<protein>
    <submittedName>
        <fullName evidence="9">RagB/SusD family nutrient uptake outer membrane protein</fullName>
    </submittedName>
</protein>
<organism evidence="9 10">
    <name type="scientific">Chitinophaga silvatica</name>
    <dbReference type="NCBI Taxonomy" id="2282649"/>
    <lineage>
        <taxon>Bacteria</taxon>
        <taxon>Pseudomonadati</taxon>
        <taxon>Bacteroidota</taxon>
        <taxon>Chitinophagia</taxon>
        <taxon>Chitinophagales</taxon>
        <taxon>Chitinophagaceae</taxon>
        <taxon>Chitinophaga</taxon>
    </lineage>
</organism>
<evidence type="ECO:0000259" key="7">
    <source>
        <dbReference type="Pfam" id="PF07980"/>
    </source>
</evidence>
<evidence type="ECO:0000256" key="5">
    <source>
        <dbReference type="ARBA" id="ARBA00023237"/>
    </source>
</evidence>
<dbReference type="InterPro" id="IPR011990">
    <property type="entry name" value="TPR-like_helical_dom_sf"/>
</dbReference>
<name>A0A3E1Y280_9BACT</name>
<dbReference type="PROSITE" id="PS51257">
    <property type="entry name" value="PROKAR_LIPOPROTEIN"/>
    <property type="match status" value="1"/>
</dbReference>
<dbReference type="GO" id="GO:0009279">
    <property type="term" value="C:cell outer membrane"/>
    <property type="evidence" value="ECO:0007669"/>
    <property type="project" value="UniProtKB-SubCell"/>
</dbReference>
<dbReference type="Pfam" id="PF07980">
    <property type="entry name" value="SusD_RagB"/>
    <property type="match status" value="1"/>
</dbReference>
<accession>A0A3E1Y280</accession>
<evidence type="ECO:0000259" key="8">
    <source>
        <dbReference type="Pfam" id="PF14322"/>
    </source>
</evidence>
<evidence type="ECO:0000256" key="6">
    <source>
        <dbReference type="SAM" id="SignalP"/>
    </source>
</evidence>
<dbReference type="Proteomes" id="UP000260644">
    <property type="component" value="Unassembled WGS sequence"/>
</dbReference>
<feature type="chain" id="PRO_5017633915" evidence="6">
    <location>
        <begin position="19"/>
        <end position="534"/>
    </location>
</feature>